<comment type="function">
    <text evidence="5">Multiubiquitin chain receptor involved in modulation of proteasomal degradation. Involved in nucleotide excision repair.</text>
</comment>
<evidence type="ECO:0000313" key="9">
    <source>
        <dbReference type="EMBL" id="JAP72850.1"/>
    </source>
</evidence>
<keyword evidence="2 5" id="KW-0227">DNA damage</keyword>
<reference evidence="9" key="1">
    <citation type="submission" date="2016-02" db="EMBL/GenBank/DDBJ databases">
        <title>RNAseq analyses of the midgut from blood- or serum-fed Ixodes ricinus ticks.</title>
        <authorList>
            <person name="Perner J."/>
            <person name="Provaznik J."/>
            <person name="Schrenkova J."/>
            <person name="Urbanova V."/>
            <person name="Ribeiro J.M."/>
            <person name="Kopacek P."/>
        </authorList>
    </citation>
    <scope>NUCLEOTIDE SEQUENCE</scope>
    <source>
        <tissue evidence="9">Gut</tissue>
    </source>
</reference>
<dbReference type="GO" id="GO:0043161">
    <property type="term" value="P:proteasome-mediated ubiquitin-dependent protein catabolic process"/>
    <property type="evidence" value="ECO:0007669"/>
    <property type="project" value="UniProtKB-UniRule"/>
</dbReference>
<feature type="compositionally biased region" description="Low complexity" evidence="6">
    <location>
        <begin position="79"/>
        <end position="115"/>
    </location>
</feature>
<evidence type="ECO:0000256" key="1">
    <source>
        <dbReference type="ARBA" id="ARBA00022737"/>
    </source>
</evidence>
<evidence type="ECO:0000256" key="5">
    <source>
        <dbReference type="RuleBase" id="RU367049"/>
    </source>
</evidence>
<proteinExistence type="evidence at transcript level"/>
<feature type="compositionally biased region" description="Low complexity" evidence="6">
    <location>
        <begin position="137"/>
        <end position="157"/>
    </location>
</feature>
<dbReference type="Gene3D" id="3.10.20.90">
    <property type="entry name" value="Phosphatidylinositol 3-kinase Catalytic Subunit, Chain A, domain 1"/>
    <property type="match status" value="1"/>
</dbReference>
<dbReference type="Pfam" id="PF00627">
    <property type="entry name" value="UBA"/>
    <property type="match status" value="2"/>
</dbReference>
<dbReference type="PANTHER" id="PTHR10621">
    <property type="entry name" value="UV EXCISION REPAIR PROTEIN RAD23"/>
    <property type="match status" value="1"/>
</dbReference>
<feature type="compositionally biased region" description="Low complexity" evidence="6">
    <location>
        <begin position="218"/>
        <end position="228"/>
    </location>
</feature>
<dbReference type="InterPro" id="IPR015360">
    <property type="entry name" value="XPC-bd"/>
</dbReference>
<dbReference type="InterPro" id="IPR015940">
    <property type="entry name" value="UBA"/>
</dbReference>
<dbReference type="FunFam" id="1.10.8.10:FF:000003">
    <property type="entry name" value="UV excision repair protein RAD23 homolog"/>
    <property type="match status" value="1"/>
</dbReference>
<keyword evidence="1" id="KW-0677">Repeat</keyword>
<feature type="domain" description="UBA" evidence="7">
    <location>
        <begin position="174"/>
        <end position="214"/>
    </location>
</feature>
<dbReference type="InterPro" id="IPR004806">
    <property type="entry name" value="Rad23"/>
</dbReference>
<dbReference type="CDD" id="cd14378">
    <property type="entry name" value="UBA1_Rhp23p_like"/>
    <property type="match status" value="1"/>
</dbReference>
<dbReference type="SUPFAM" id="SSF54236">
    <property type="entry name" value="Ubiquitin-like"/>
    <property type="match status" value="1"/>
</dbReference>
<dbReference type="SMART" id="SM00213">
    <property type="entry name" value="UBQ"/>
    <property type="match status" value="1"/>
</dbReference>
<protein>
    <recommendedName>
        <fullName evidence="5">UV excision repair protein RAD23</fullName>
    </recommendedName>
</protein>
<feature type="compositionally biased region" description="Polar residues" evidence="6">
    <location>
        <begin position="124"/>
        <end position="133"/>
    </location>
</feature>
<evidence type="ECO:0000256" key="3">
    <source>
        <dbReference type="ARBA" id="ARBA00023204"/>
    </source>
</evidence>
<dbReference type="CDD" id="cd01805">
    <property type="entry name" value="Ubl_Rad23"/>
    <property type="match status" value="1"/>
</dbReference>
<dbReference type="SMART" id="SM00165">
    <property type="entry name" value="UBA"/>
    <property type="match status" value="2"/>
</dbReference>
<evidence type="ECO:0000259" key="7">
    <source>
        <dbReference type="PROSITE" id="PS50030"/>
    </source>
</evidence>
<feature type="compositionally biased region" description="Gly residues" evidence="6">
    <location>
        <begin position="229"/>
        <end position="240"/>
    </location>
</feature>
<dbReference type="Gene3D" id="1.10.10.540">
    <property type="entry name" value="XPC-binding domain"/>
    <property type="match status" value="1"/>
</dbReference>
<dbReference type="GO" id="GO:0070628">
    <property type="term" value="F:proteasome binding"/>
    <property type="evidence" value="ECO:0007669"/>
    <property type="project" value="TreeGrafter"/>
</dbReference>
<comment type="subcellular location">
    <subcellularLocation>
        <location evidence="5">Nucleus</location>
    </subcellularLocation>
    <subcellularLocation>
        <location evidence="5">Cytoplasm</location>
    </subcellularLocation>
</comment>
<comment type="similarity">
    <text evidence="5">Belongs to the RAD23 family.</text>
</comment>
<feature type="region of interest" description="Disordered" evidence="6">
    <location>
        <begin position="216"/>
        <end position="270"/>
    </location>
</feature>
<evidence type="ECO:0000256" key="4">
    <source>
        <dbReference type="ARBA" id="ARBA00023242"/>
    </source>
</evidence>
<feature type="region of interest" description="Disordered" evidence="6">
    <location>
        <begin position="79"/>
        <end position="160"/>
    </location>
</feature>
<dbReference type="Pfam" id="PF09280">
    <property type="entry name" value="XPC-binding"/>
    <property type="match status" value="1"/>
</dbReference>
<dbReference type="InterPro" id="IPR009060">
    <property type="entry name" value="UBA-like_sf"/>
</dbReference>
<dbReference type="PROSITE" id="PS50053">
    <property type="entry name" value="UBIQUITIN_2"/>
    <property type="match status" value="1"/>
</dbReference>
<dbReference type="PRINTS" id="PR01839">
    <property type="entry name" value="RAD23PROTEIN"/>
</dbReference>
<dbReference type="InterPro" id="IPR036353">
    <property type="entry name" value="XPC-bd_sf"/>
</dbReference>
<organism evidence="9">
    <name type="scientific">Ixodes ricinus</name>
    <name type="common">Common tick</name>
    <name type="synonym">Acarus ricinus</name>
    <dbReference type="NCBI Taxonomy" id="34613"/>
    <lineage>
        <taxon>Eukaryota</taxon>
        <taxon>Metazoa</taxon>
        <taxon>Ecdysozoa</taxon>
        <taxon>Arthropoda</taxon>
        <taxon>Chelicerata</taxon>
        <taxon>Arachnida</taxon>
        <taxon>Acari</taxon>
        <taxon>Parasitiformes</taxon>
        <taxon>Ixodida</taxon>
        <taxon>Ixodoidea</taxon>
        <taxon>Ixodidae</taxon>
        <taxon>Ixodinae</taxon>
        <taxon>Ixodes</taxon>
    </lineage>
</organism>
<feature type="compositionally biased region" description="Low complexity" evidence="6">
    <location>
        <begin position="340"/>
        <end position="351"/>
    </location>
</feature>
<dbReference type="InterPro" id="IPR029071">
    <property type="entry name" value="Ubiquitin-like_domsf"/>
</dbReference>
<feature type="domain" description="Ubiquitin-like" evidence="8">
    <location>
        <begin position="1"/>
        <end position="76"/>
    </location>
</feature>
<dbReference type="SMART" id="SM00727">
    <property type="entry name" value="STI1"/>
    <property type="match status" value="1"/>
</dbReference>
<evidence type="ECO:0000256" key="2">
    <source>
        <dbReference type="ARBA" id="ARBA00022763"/>
    </source>
</evidence>
<dbReference type="AlphaFoldDB" id="A0A131Y3B2"/>
<feature type="domain" description="UBA" evidence="7">
    <location>
        <begin position="363"/>
        <end position="403"/>
    </location>
</feature>
<dbReference type="NCBIfam" id="TIGR00601">
    <property type="entry name" value="rad23"/>
    <property type="match status" value="1"/>
</dbReference>
<dbReference type="GO" id="GO:0005829">
    <property type="term" value="C:cytosol"/>
    <property type="evidence" value="ECO:0007669"/>
    <property type="project" value="TreeGrafter"/>
</dbReference>
<dbReference type="GO" id="GO:0006289">
    <property type="term" value="P:nucleotide-excision repair"/>
    <property type="evidence" value="ECO:0007669"/>
    <property type="project" value="UniProtKB-UniRule"/>
</dbReference>
<accession>A0A131Y3B2</accession>
<name>A0A131Y3B2_IXORI</name>
<keyword evidence="5" id="KW-0963">Cytoplasm</keyword>
<dbReference type="CDD" id="cd14427">
    <property type="entry name" value="UBA2_HR23A"/>
    <property type="match status" value="1"/>
</dbReference>
<dbReference type="Pfam" id="PF00240">
    <property type="entry name" value="ubiquitin"/>
    <property type="match status" value="1"/>
</dbReference>
<dbReference type="EMBL" id="GEFM01002946">
    <property type="protein sequence ID" value="JAP72850.1"/>
    <property type="molecule type" value="mRNA"/>
</dbReference>
<keyword evidence="4 5" id="KW-0539">Nucleus</keyword>
<dbReference type="PANTHER" id="PTHR10621:SF0">
    <property type="entry name" value="UV EXCISION REPAIR PROTEIN RAD23"/>
    <property type="match status" value="1"/>
</dbReference>
<dbReference type="PROSITE" id="PS50030">
    <property type="entry name" value="UBA"/>
    <property type="match status" value="2"/>
</dbReference>
<dbReference type="FunFam" id="1.10.10.540:FF:000001">
    <property type="entry name" value="UV excision repair protein RAD23 B"/>
    <property type="match status" value="1"/>
</dbReference>
<dbReference type="FunFam" id="3.10.20.90:FF:000254">
    <property type="entry name" value="UV excision repair protein Rad23"/>
    <property type="match status" value="1"/>
</dbReference>
<sequence length="407" mass="42657">MIVTLKTLQQQSFKVEIDPSDTVKVFKEKIEVEKGKEYPAQYQKLIYAGKILNDDSKMSEYDIEEKKFVVIMVTKPKCGTPSSGEGAASPAVAAPVDVPGTPAPAGAASSNAGATKGPEAAGETTRSPTTAQLPSVPAQQTTPAPTAAAAAAPTATTESSGGIALAESALVMGEDYQRMVSQIMEMGYDKPQVERALRASFNNPDRAVEYLLTGIPPSQQDSSEESQGGNEGGNTEGGGVPPAAAQSPGREAAAPPGALPLSTEGLGSGGAEDPLAFLRFQPQFQQMRQVIQQNPQLLNAVLQQIGQSNPQLLQLISQNQEAFVRMLNEPSPPPGGSGGRTPPAAGALGSGAPLEVNYGQVTPQDKEAIERLKALGFPEYLVIQAYFACDKNENLAANFLLSQNYDD</sequence>
<feature type="region of interest" description="Disordered" evidence="6">
    <location>
        <begin position="329"/>
        <end position="351"/>
    </location>
</feature>
<dbReference type="GO" id="GO:0003684">
    <property type="term" value="F:damaged DNA binding"/>
    <property type="evidence" value="ECO:0007669"/>
    <property type="project" value="UniProtKB-UniRule"/>
</dbReference>
<dbReference type="FunFam" id="1.10.8.10:FF:000002">
    <property type="entry name" value="UV excision repair protein RAD23 homolog"/>
    <property type="match status" value="1"/>
</dbReference>
<dbReference type="InterPro" id="IPR006636">
    <property type="entry name" value="STI1_HS-bd"/>
</dbReference>
<evidence type="ECO:0000256" key="6">
    <source>
        <dbReference type="SAM" id="MobiDB-lite"/>
    </source>
</evidence>
<dbReference type="GO" id="GO:0005654">
    <property type="term" value="C:nucleoplasm"/>
    <property type="evidence" value="ECO:0007669"/>
    <property type="project" value="TreeGrafter"/>
</dbReference>
<evidence type="ECO:0000259" key="8">
    <source>
        <dbReference type="PROSITE" id="PS50053"/>
    </source>
</evidence>
<dbReference type="GO" id="GO:0031593">
    <property type="term" value="F:polyubiquitin modification-dependent protein binding"/>
    <property type="evidence" value="ECO:0007669"/>
    <property type="project" value="UniProtKB-UniRule"/>
</dbReference>
<dbReference type="GO" id="GO:0043130">
    <property type="term" value="F:ubiquitin binding"/>
    <property type="evidence" value="ECO:0007669"/>
    <property type="project" value="UniProtKB-UniRule"/>
</dbReference>
<dbReference type="Gene3D" id="1.10.8.10">
    <property type="entry name" value="DNA helicase RuvA subunit, C-terminal domain"/>
    <property type="match status" value="2"/>
</dbReference>
<dbReference type="InterPro" id="IPR000626">
    <property type="entry name" value="Ubiquitin-like_dom"/>
</dbReference>
<dbReference type="SUPFAM" id="SSF46934">
    <property type="entry name" value="UBA-like"/>
    <property type="match status" value="2"/>
</dbReference>
<keyword evidence="3 5" id="KW-0234">DNA repair</keyword>
<dbReference type="SUPFAM" id="SSF101238">
    <property type="entry name" value="XPC-binding domain"/>
    <property type="match status" value="1"/>
</dbReference>